<keyword evidence="2" id="KW-1185">Reference proteome</keyword>
<evidence type="ECO:0000313" key="1">
    <source>
        <dbReference type="EMBL" id="TKC01576.1"/>
    </source>
</evidence>
<dbReference type="AlphaFoldDB" id="A0A4U1C9W5"/>
<name>A0A4U1C9W5_9SPHI</name>
<protein>
    <submittedName>
        <fullName evidence="1">Uncharacterized protein</fullName>
    </submittedName>
</protein>
<sequence length="308" mass="35491">MSNLFAQTVVSDTLSESKRQANLFYTSLYKENSEMSYTSPGGEIGAPSKYVLNGKLTTSYLVFAHQNLPVAFSVNPDFTVRVRSERSAGVRTPSFRLGGTFYVRLTDDIKNYQYAQLSFTHHSNGQDGTAFLADGSINTQNGNFNTNYLTFAYRFGKFLNPNAINGNSESIHHKVGLEWHKWFAYENALNGDYGFTRLNYDFSYRIYQIYDGKKKASSTTELIEKEKWRFNAQVDYAVNKYDNYNLFAAKRRLNIEASANYSLPFMQNVFLMGSIGYYGEDPYNIYFKDRYAFMRFGLSSTFTRYRVK</sequence>
<proteinExistence type="predicted"/>
<dbReference type="Proteomes" id="UP000310477">
    <property type="component" value="Unassembled WGS sequence"/>
</dbReference>
<dbReference type="OrthoDB" id="977150at2"/>
<reference evidence="1 2" key="1">
    <citation type="submission" date="2019-04" db="EMBL/GenBank/DDBJ databases">
        <title>Pedobacter sp. AR-2-6 sp. nov., isolated from Arctic soil.</title>
        <authorList>
            <person name="Dahal R.H."/>
            <person name="Kim D.-U."/>
        </authorList>
    </citation>
    <scope>NUCLEOTIDE SEQUENCE [LARGE SCALE GENOMIC DNA]</scope>
    <source>
        <strain evidence="1 2">AR-2-6</strain>
    </source>
</reference>
<dbReference type="EMBL" id="SWBO01000004">
    <property type="protein sequence ID" value="TKC01576.1"/>
    <property type="molecule type" value="Genomic_DNA"/>
</dbReference>
<organism evidence="1 2">
    <name type="scientific">Pedobacter cryotolerans</name>
    <dbReference type="NCBI Taxonomy" id="2571270"/>
    <lineage>
        <taxon>Bacteria</taxon>
        <taxon>Pseudomonadati</taxon>
        <taxon>Bacteroidota</taxon>
        <taxon>Sphingobacteriia</taxon>
        <taxon>Sphingobacteriales</taxon>
        <taxon>Sphingobacteriaceae</taxon>
        <taxon>Pedobacter</taxon>
    </lineage>
</organism>
<accession>A0A4U1C9W5</accession>
<comment type="caution">
    <text evidence="1">The sequence shown here is derived from an EMBL/GenBank/DDBJ whole genome shotgun (WGS) entry which is preliminary data.</text>
</comment>
<gene>
    <name evidence="1" type="ORF">FA045_09090</name>
</gene>
<evidence type="ECO:0000313" key="2">
    <source>
        <dbReference type="Proteomes" id="UP000310477"/>
    </source>
</evidence>